<dbReference type="OrthoDB" id="7284287at2"/>
<keyword evidence="1" id="KW-0472">Membrane</keyword>
<feature type="transmembrane region" description="Helical" evidence="1">
    <location>
        <begin position="121"/>
        <end position="139"/>
    </location>
</feature>
<reference evidence="3" key="1">
    <citation type="submission" date="2018-06" db="EMBL/GenBank/DDBJ databases">
        <authorList>
            <person name="Khan S.A."/>
        </authorList>
    </citation>
    <scope>NUCLEOTIDE SEQUENCE [LARGE SCALE GENOMIC DNA]</scope>
    <source>
        <strain evidence="3">DB-1506</strain>
    </source>
</reference>
<keyword evidence="1" id="KW-1133">Transmembrane helix</keyword>
<evidence type="ECO:0000256" key="1">
    <source>
        <dbReference type="SAM" id="Phobius"/>
    </source>
</evidence>
<dbReference type="RefSeq" id="WP_111471414.1">
    <property type="nucleotide sequence ID" value="NZ_QLIX01000017.1"/>
</dbReference>
<name>A0A327M2C5_9PROT</name>
<accession>A0A327M2C5</accession>
<dbReference type="EMBL" id="QLIX01000017">
    <property type="protein sequence ID" value="RAI57441.1"/>
    <property type="molecule type" value="Genomic_DNA"/>
</dbReference>
<keyword evidence="1" id="KW-0812">Transmembrane</keyword>
<gene>
    <name evidence="2" type="ORF">DOO78_18830</name>
</gene>
<evidence type="ECO:0000313" key="2">
    <source>
        <dbReference type="EMBL" id="RAI57441.1"/>
    </source>
</evidence>
<sequence>MDRSRDGAALALLFGGVALAVVTAFFLPVLHVRGADRALLGLSAWQAVPLMTLLKLAVLALALAAGLLPHLRPLRLPIAAAAGVMMFLPALGALIAAVTHWSGLRAAIEAMSGSRTPWIDPGWGLVALLAAALMLVGGLRRIDRAEASTA</sequence>
<protein>
    <submittedName>
        <fullName evidence="2">Uncharacterized protein</fullName>
    </submittedName>
</protein>
<comment type="caution">
    <text evidence="2">The sequence shown here is derived from an EMBL/GenBank/DDBJ whole genome shotgun (WGS) entry which is preliminary data.</text>
</comment>
<feature type="transmembrane region" description="Helical" evidence="1">
    <location>
        <begin position="7"/>
        <end position="27"/>
    </location>
</feature>
<dbReference type="AlphaFoldDB" id="A0A327M2C5"/>
<dbReference type="Proteomes" id="UP000249065">
    <property type="component" value="Unassembled WGS sequence"/>
</dbReference>
<proteinExistence type="predicted"/>
<keyword evidence="3" id="KW-1185">Reference proteome</keyword>
<feature type="transmembrane region" description="Helical" evidence="1">
    <location>
        <begin position="80"/>
        <end position="101"/>
    </location>
</feature>
<evidence type="ECO:0000313" key="3">
    <source>
        <dbReference type="Proteomes" id="UP000249065"/>
    </source>
</evidence>
<feature type="transmembrane region" description="Helical" evidence="1">
    <location>
        <begin position="47"/>
        <end position="68"/>
    </location>
</feature>
<organism evidence="2 3">
    <name type="scientific">Roseicella frigidaeris</name>
    <dbReference type="NCBI Taxonomy" id="2230885"/>
    <lineage>
        <taxon>Bacteria</taxon>
        <taxon>Pseudomonadati</taxon>
        <taxon>Pseudomonadota</taxon>
        <taxon>Alphaproteobacteria</taxon>
        <taxon>Acetobacterales</taxon>
        <taxon>Roseomonadaceae</taxon>
        <taxon>Roseicella</taxon>
    </lineage>
</organism>